<protein>
    <submittedName>
        <fullName evidence="1">Uncharacterized protein</fullName>
    </submittedName>
</protein>
<evidence type="ECO:0000313" key="2">
    <source>
        <dbReference type="Proteomes" id="UP000276133"/>
    </source>
</evidence>
<dbReference type="EMBL" id="REGN01012621">
    <property type="protein sequence ID" value="RMZ95069.1"/>
    <property type="molecule type" value="Genomic_DNA"/>
</dbReference>
<sequence>MNKNLSEAKNYSQNNLISYLLTISNQNKNIYLAIKLVIKVSSPLKTNDSSFLLCNSLLTTPCKQLIKSIKKKLYCFKLLKHKFRRKFIEICKYSIRLINTNFKYL</sequence>
<evidence type="ECO:0000313" key="1">
    <source>
        <dbReference type="EMBL" id="RMZ95069.1"/>
    </source>
</evidence>
<name>A0A3M7P7X2_BRAPC</name>
<dbReference type="Proteomes" id="UP000276133">
    <property type="component" value="Unassembled WGS sequence"/>
</dbReference>
<gene>
    <name evidence="1" type="ORF">BpHYR1_024959</name>
</gene>
<dbReference type="AlphaFoldDB" id="A0A3M7P7X2"/>
<proteinExistence type="predicted"/>
<comment type="caution">
    <text evidence="1">The sequence shown here is derived from an EMBL/GenBank/DDBJ whole genome shotgun (WGS) entry which is preliminary data.</text>
</comment>
<reference evidence="1 2" key="1">
    <citation type="journal article" date="2018" name="Sci. Rep.">
        <title>Genomic signatures of local adaptation to the degree of environmental predictability in rotifers.</title>
        <authorList>
            <person name="Franch-Gras L."/>
            <person name="Hahn C."/>
            <person name="Garcia-Roger E.M."/>
            <person name="Carmona M.J."/>
            <person name="Serra M."/>
            <person name="Gomez A."/>
        </authorList>
    </citation>
    <scope>NUCLEOTIDE SEQUENCE [LARGE SCALE GENOMIC DNA]</scope>
    <source>
        <strain evidence="1">HYR1</strain>
    </source>
</reference>
<organism evidence="1 2">
    <name type="scientific">Brachionus plicatilis</name>
    <name type="common">Marine rotifer</name>
    <name type="synonym">Brachionus muelleri</name>
    <dbReference type="NCBI Taxonomy" id="10195"/>
    <lineage>
        <taxon>Eukaryota</taxon>
        <taxon>Metazoa</taxon>
        <taxon>Spiralia</taxon>
        <taxon>Gnathifera</taxon>
        <taxon>Rotifera</taxon>
        <taxon>Eurotatoria</taxon>
        <taxon>Monogononta</taxon>
        <taxon>Pseudotrocha</taxon>
        <taxon>Ploima</taxon>
        <taxon>Brachionidae</taxon>
        <taxon>Brachionus</taxon>
    </lineage>
</organism>
<accession>A0A3M7P7X2</accession>
<keyword evidence="2" id="KW-1185">Reference proteome</keyword>